<dbReference type="PRINTS" id="PR00111">
    <property type="entry name" value="ABHYDROLASE"/>
</dbReference>
<dbReference type="PANTHER" id="PTHR43798">
    <property type="entry name" value="MONOACYLGLYCEROL LIPASE"/>
    <property type="match status" value="1"/>
</dbReference>
<dbReference type="Proteomes" id="UP000295217">
    <property type="component" value="Unassembled WGS sequence"/>
</dbReference>
<evidence type="ECO:0000313" key="5">
    <source>
        <dbReference type="Proteomes" id="UP000295217"/>
    </source>
</evidence>
<dbReference type="InterPro" id="IPR029058">
    <property type="entry name" value="AB_hydrolase_fold"/>
</dbReference>
<evidence type="ECO:0000256" key="1">
    <source>
        <dbReference type="ARBA" id="ARBA00010088"/>
    </source>
</evidence>
<dbReference type="PANTHER" id="PTHR43798:SF33">
    <property type="entry name" value="HYDROLASE, PUTATIVE (AFU_ORTHOLOGUE AFUA_2G14860)-RELATED"/>
    <property type="match status" value="1"/>
</dbReference>
<accession>A0A4V2YSL8</accession>
<dbReference type="GO" id="GO:0016020">
    <property type="term" value="C:membrane"/>
    <property type="evidence" value="ECO:0007669"/>
    <property type="project" value="TreeGrafter"/>
</dbReference>
<protein>
    <submittedName>
        <fullName evidence="4">Alpha/beta hydrolase</fullName>
    </submittedName>
</protein>
<evidence type="ECO:0000256" key="2">
    <source>
        <dbReference type="ARBA" id="ARBA00022801"/>
    </source>
</evidence>
<dbReference type="EMBL" id="SMLB01000010">
    <property type="protein sequence ID" value="TDD70167.1"/>
    <property type="molecule type" value="Genomic_DNA"/>
</dbReference>
<evidence type="ECO:0000259" key="3">
    <source>
        <dbReference type="Pfam" id="PF00561"/>
    </source>
</evidence>
<dbReference type="SUPFAM" id="SSF53474">
    <property type="entry name" value="alpha/beta-Hydrolases"/>
    <property type="match status" value="1"/>
</dbReference>
<dbReference type="InterPro" id="IPR050266">
    <property type="entry name" value="AB_hydrolase_sf"/>
</dbReference>
<comment type="caution">
    <text evidence="4">The sequence shown here is derived from an EMBL/GenBank/DDBJ whole genome shotgun (WGS) entry which is preliminary data.</text>
</comment>
<keyword evidence="2 4" id="KW-0378">Hydrolase</keyword>
<proteinExistence type="inferred from homology"/>
<comment type="similarity">
    <text evidence="1">Belongs to the peptidase S33 family.</text>
</comment>
<name>A0A4V2YSL8_9ACTN</name>
<feature type="domain" description="AB hydrolase-1" evidence="3">
    <location>
        <begin position="23"/>
        <end position="264"/>
    </location>
</feature>
<gene>
    <name evidence="4" type="ORF">E1262_09925</name>
</gene>
<dbReference type="Gene3D" id="3.40.50.1820">
    <property type="entry name" value="alpha/beta hydrolase"/>
    <property type="match status" value="1"/>
</dbReference>
<dbReference type="InterPro" id="IPR002410">
    <property type="entry name" value="Peptidase_S33"/>
</dbReference>
<sequence>MIVEINGNPLDVELLGGDDPGKPLLIAHHGAPGLGSRKEPTAAFGHLSDLFRVLVFDARGSGKSGDVPPFTHEQWVADIDALRAWAGAESLVMAGGSYGGFLAMEYAIAHPDRVLALVLRDTAPDHSHEEAAMANARASSRIEVDEDKLTRIMEGRIRDNDDFRDCWASILPLYDHEYDPASIAARVDSVDYHYATHNHAFSVNQLSYDVKPGLPSVACPTLVTVGRSDWITPVECSETIASLIRDAELVVFEKSGHSPPMEEPERFQQVVRDFLVARVLMR</sequence>
<keyword evidence="5" id="KW-1185">Reference proteome</keyword>
<dbReference type="InterPro" id="IPR000073">
    <property type="entry name" value="AB_hydrolase_1"/>
</dbReference>
<dbReference type="RefSeq" id="WP_132102978.1">
    <property type="nucleotide sequence ID" value="NZ_SMLB01000010.1"/>
</dbReference>
<dbReference type="PRINTS" id="PR00793">
    <property type="entry name" value="PROAMNOPTASE"/>
</dbReference>
<dbReference type="OrthoDB" id="5902829at2"/>
<dbReference type="GO" id="GO:0006508">
    <property type="term" value="P:proteolysis"/>
    <property type="evidence" value="ECO:0007669"/>
    <property type="project" value="InterPro"/>
</dbReference>
<evidence type="ECO:0000313" key="4">
    <source>
        <dbReference type="EMBL" id="TDD70167.1"/>
    </source>
</evidence>
<dbReference type="AlphaFoldDB" id="A0A4V2YSL8"/>
<dbReference type="GO" id="GO:0004177">
    <property type="term" value="F:aminopeptidase activity"/>
    <property type="evidence" value="ECO:0007669"/>
    <property type="project" value="UniProtKB-EC"/>
</dbReference>
<reference evidence="4 5" key="1">
    <citation type="submission" date="2019-02" db="EMBL/GenBank/DDBJ databases">
        <title>Draft genome sequences of novel Actinobacteria.</title>
        <authorList>
            <person name="Sahin N."/>
            <person name="Ay H."/>
            <person name="Saygin H."/>
        </authorList>
    </citation>
    <scope>NUCLEOTIDE SEQUENCE [LARGE SCALE GENOMIC DNA]</scope>
    <source>
        <strain evidence="4 5">8K307</strain>
    </source>
</reference>
<dbReference type="Pfam" id="PF00561">
    <property type="entry name" value="Abhydrolase_1"/>
    <property type="match status" value="1"/>
</dbReference>
<organism evidence="4 5">
    <name type="scientific">Jiangella aurantiaca</name>
    <dbReference type="NCBI Taxonomy" id="2530373"/>
    <lineage>
        <taxon>Bacteria</taxon>
        <taxon>Bacillati</taxon>
        <taxon>Actinomycetota</taxon>
        <taxon>Actinomycetes</taxon>
        <taxon>Jiangellales</taxon>
        <taxon>Jiangellaceae</taxon>
        <taxon>Jiangella</taxon>
    </lineage>
</organism>